<dbReference type="Proteomes" id="UP000664578">
    <property type="component" value="Unassembled WGS sequence"/>
</dbReference>
<dbReference type="NCBIfam" id="TIGR00654">
    <property type="entry name" value="PhzF_family"/>
    <property type="match status" value="1"/>
</dbReference>
<dbReference type="GO" id="GO:0005737">
    <property type="term" value="C:cytoplasm"/>
    <property type="evidence" value="ECO:0007669"/>
    <property type="project" value="TreeGrafter"/>
</dbReference>
<dbReference type="PIRSF" id="PIRSF016184">
    <property type="entry name" value="PhzC_PhzF"/>
    <property type="match status" value="1"/>
</dbReference>
<evidence type="ECO:0000256" key="1">
    <source>
        <dbReference type="ARBA" id="ARBA00008270"/>
    </source>
</evidence>
<gene>
    <name evidence="4" type="ORF">JF537_07920</name>
</gene>
<keyword evidence="2" id="KW-0413">Isomerase</keyword>
<dbReference type="GO" id="GO:0016853">
    <property type="term" value="F:isomerase activity"/>
    <property type="evidence" value="ECO:0007669"/>
    <property type="project" value="UniProtKB-KW"/>
</dbReference>
<comment type="caution">
    <text evidence="4">The sequence shown here is derived from an EMBL/GenBank/DDBJ whole genome shotgun (WGS) entry which is preliminary data.</text>
</comment>
<comment type="similarity">
    <text evidence="1">Belongs to the PhzF family.</text>
</comment>
<proteinExistence type="inferred from homology"/>
<dbReference type="RefSeq" id="WP_206782423.1">
    <property type="nucleotide sequence ID" value="NZ_JAEMWV010000003.1"/>
</dbReference>
<protein>
    <submittedName>
        <fullName evidence="4">PhzF family phenazine biosynthesis protein</fullName>
    </submittedName>
</protein>
<name>A0A8I1MED8_9BACI</name>
<dbReference type="PANTHER" id="PTHR13774">
    <property type="entry name" value="PHENAZINE BIOSYNTHESIS PROTEIN"/>
    <property type="match status" value="1"/>
</dbReference>
<dbReference type="AlphaFoldDB" id="A0A8I1MED8"/>
<dbReference type="EMBL" id="JAEMWV010000003">
    <property type="protein sequence ID" value="MBN8251502.1"/>
    <property type="molecule type" value="Genomic_DNA"/>
</dbReference>
<feature type="active site" evidence="3">
    <location>
        <position position="47"/>
    </location>
</feature>
<dbReference type="PANTHER" id="PTHR13774:SF17">
    <property type="entry name" value="PHENAZINE BIOSYNTHESIS-LIKE DOMAIN-CONTAINING PROTEIN"/>
    <property type="match status" value="1"/>
</dbReference>
<evidence type="ECO:0000313" key="5">
    <source>
        <dbReference type="Proteomes" id="UP000664578"/>
    </source>
</evidence>
<dbReference type="InterPro" id="IPR003719">
    <property type="entry name" value="Phenazine_PhzF-like"/>
</dbReference>
<sequence>MKQIKVNQYDAFSRKPHKGNPAGVVFKADSLTDHEMQLIATKAKFSETAFILPSSSAELHIRYFTPGQEVDLCGHATIASLYALYTNNMLSKKKLTIETKAGILPIKIEDNDQVLITMNQAKPSFHPFNGSKDELASALGITVHDFSSDLPIVYGSTGSWTLIVPLKSLTACQKIQPLSKRFPQLLTDFPRASIHPFCFETVHKDAHMHGRHFSSPYSGVVEDPVTGTASGVMGAYYATYVHDSAFSSMNLLVEQGLEIERDGLVYVKVENSRDLCISIAGEAVYAETKTILI</sequence>
<accession>A0A8I1MED8</accession>
<organism evidence="4 5">
    <name type="scientific">Priestia flexa</name>
    <dbReference type="NCBI Taxonomy" id="86664"/>
    <lineage>
        <taxon>Bacteria</taxon>
        <taxon>Bacillati</taxon>
        <taxon>Bacillota</taxon>
        <taxon>Bacilli</taxon>
        <taxon>Bacillales</taxon>
        <taxon>Bacillaceae</taxon>
        <taxon>Priestia</taxon>
    </lineage>
</organism>
<evidence type="ECO:0000256" key="3">
    <source>
        <dbReference type="PIRSR" id="PIRSR016184-1"/>
    </source>
</evidence>
<dbReference type="Pfam" id="PF02567">
    <property type="entry name" value="PhzC-PhzF"/>
    <property type="match status" value="1"/>
</dbReference>
<evidence type="ECO:0000313" key="4">
    <source>
        <dbReference type="EMBL" id="MBN8251502.1"/>
    </source>
</evidence>
<dbReference type="Gene3D" id="3.10.310.10">
    <property type="entry name" value="Diaminopimelate Epimerase, Chain A, domain 1"/>
    <property type="match status" value="2"/>
</dbReference>
<evidence type="ECO:0000256" key="2">
    <source>
        <dbReference type="ARBA" id="ARBA00023235"/>
    </source>
</evidence>
<dbReference type="SUPFAM" id="SSF54506">
    <property type="entry name" value="Diaminopimelate epimerase-like"/>
    <property type="match status" value="1"/>
</dbReference>
<reference evidence="4" key="1">
    <citation type="submission" date="2020-12" db="EMBL/GenBank/DDBJ databases">
        <title>PHA producing bacteria isolated from mangrove.</title>
        <authorList>
            <person name="Zheng W."/>
            <person name="Yu S."/>
            <person name="Huang Y."/>
        </authorList>
    </citation>
    <scope>NUCLEOTIDE SEQUENCE</scope>
    <source>
        <strain evidence="4">GN22-4</strain>
    </source>
</reference>